<evidence type="ECO:0000313" key="2">
    <source>
        <dbReference type="EMBL" id="KKK85614.1"/>
    </source>
</evidence>
<gene>
    <name evidence="2" type="ORF">LCGC14_2771520</name>
</gene>
<protein>
    <recommendedName>
        <fullName evidence="1">DUF547 domain-containing protein</fullName>
    </recommendedName>
</protein>
<dbReference type="AlphaFoldDB" id="A0A0F9B4Q9"/>
<dbReference type="Pfam" id="PF04784">
    <property type="entry name" value="DUF547"/>
    <property type="match status" value="1"/>
</dbReference>
<dbReference type="InterPro" id="IPR006869">
    <property type="entry name" value="DUF547"/>
</dbReference>
<dbReference type="PANTHER" id="PTHR46361">
    <property type="entry name" value="ELECTRON CARRIER/ PROTEIN DISULFIDE OXIDOREDUCTASE"/>
    <property type="match status" value="1"/>
</dbReference>
<feature type="domain" description="DUF547" evidence="1">
    <location>
        <begin position="76"/>
        <end position="187"/>
    </location>
</feature>
<reference evidence="2" key="1">
    <citation type="journal article" date="2015" name="Nature">
        <title>Complex archaea that bridge the gap between prokaryotes and eukaryotes.</title>
        <authorList>
            <person name="Spang A."/>
            <person name="Saw J.H."/>
            <person name="Jorgensen S.L."/>
            <person name="Zaremba-Niedzwiedzka K."/>
            <person name="Martijn J."/>
            <person name="Lind A.E."/>
            <person name="van Eijk R."/>
            <person name="Schleper C."/>
            <person name="Guy L."/>
            <person name="Ettema T.J."/>
        </authorList>
    </citation>
    <scope>NUCLEOTIDE SEQUENCE</scope>
</reference>
<dbReference type="PANTHER" id="PTHR46361:SF3">
    <property type="entry name" value="ELECTRON CARRIER_ PROTEIN DISULFIDE OXIDOREDUCTASE"/>
    <property type="match status" value="1"/>
</dbReference>
<accession>A0A0F9B4Q9</accession>
<organism evidence="2">
    <name type="scientific">marine sediment metagenome</name>
    <dbReference type="NCBI Taxonomy" id="412755"/>
    <lineage>
        <taxon>unclassified sequences</taxon>
        <taxon>metagenomes</taxon>
        <taxon>ecological metagenomes</taxon>
    </lineage>
</organism>
<dbReference type="EMBL" id="LAZR01051225">
    <property type="protein sequence ID" value="KKK85614.1"/>
    <property type="molecule type" value="Genomic_DNA"/>
</dbReference>
<name>A0A0F9B4Q9_9ZZZZ</name>
<evidence type="ECO:0000259" key="1">
    <source>
        <dbReference type="Pfam" id="PF04784"/>
    </source>
</evidence>
<proteinExistence type="predicted"/>
<comment type="caution">
    <text evidence="2">The sequence shown here is derived from an EMBL/GenBank/DDBJ whole genome shotgun (WGS) entry which is preliminary data.</text>
</comment>
<sequence>MMKKSFLLSLMLSFYLSFGPVGLVSPSRSQTTVDNSIWTLLLEKYVKNSVVNYQGFKTDEESLNRYLKVLEKIDPDTLAPDEQFAFYVNAYNAWTIKLILGGYPGIKSIKDLGSLFKTPWKKKICRIDGDIITLDDIEHKILRARFKDPRVHFAINCASKSCPPLISEPYRGKDLDKQLDNSARSFINNSLENRIESGTLYVSKIFKWFPEDFNNDVVGFLLKYADGDFKKELIAKKGTLKIKYLKYDWSLNNKQLIEK</sequence>